<gene>
    <name evidence="2" type="ORF">OLC1_LOCUS1052</name>
</gene>
<feature type="region of interest" description="Disordered" evidence="1">
    <location>
        <begin position="854"/>
        <end position="873"/>
    </location>
</feature>
<dbReference type="AlphaFoldDB" id="A0AAV1BYN0"/>
<dbReference type="EMBL" id="OX459118">
    <property type="protein sequence ID" value="CAI9088480.1"/>
    <property type="molecule type" value="Genomic_DNA"/>
</dbReference>
<proteinExistence type="predicted"/>
<accession>A0AAV1BYN0</accession>
<evidence type="ECO:0000256" key="1">
    <source>
        <dbReference type="SAM" id="MobiDB-lite"/>
    </source>
</evidence>
<feature type="region of interest" description="Disordered" evidence="1">
    <location>
        <begin position="716"/>
        <end position="758"/>
    </location>
</feature>
<keyword evidence="3" id="KW-1185">Reference proteome</keyword>
<name>A0AAV1BYN0_OLDCO</name>
<organism evidence="2 3">
    <name type="scientific">Oldenlandia corymbosa var. corymbosa</name>
    <dbReference type="NCBI Taxonomy" id="529605"/>
    <lineage>
        <taxon>Eukaryota</taxon>
        <taxon>Viridiplantae</taxon>
        <taxon>Streptophyta</taxon>
        <taxon>Embryophyta</taxon>
        <taxon>Tracheophyta</taxon>
        <taxon>Spermatophyta</taxon>
        <taxon>Magnoliopsida</taxon>
        <taxon>eudicotyledons</taxon>
        <taxon>Gunneridae</taxon>
        <taxon>Pentapetalae</taxon>
        <taxon>asterids</taxon>
        <taxon>lamiids</taxon>
        <taxon>Gentianales</taxon>
        <taxon>Rubiaceae</taxon>
        <taxon>Rubioideae</taxon>
        <taxon>Spermacoceae</taxon>
        <taxon>Hedyotis-Oldenlandia complex</taxon>
        <taxon>Oldenlandia</taxon>
    </lineage>
</organism>
<feature type="region of interest" description="Disordered" evidence="1">
    <location>
        <begin position="575"/>
        <end position="600"/>
    </location>
</feature>
<reference evidence="2" key="1">
    <citation type="submission" date="2023-03" db="EMBL/GenBank/DDBJ databases">
        <authorList>
            <person name="Julca I."/>
        </authorList>
    </citation>
    <scope>NUCLEOTIDE SEQUENCE</scope>
</reference>
<sequence>MERLFSFNSIRPESKLYISEFYLAGEPLQFLYGLLSISQLSTWERFAEQLELRFGKVFRPMMVVGSWEATPMNSSVEEEAKPPEEKPTEVLAAAVRDSDHEDLESDGHKAAKSEVTSTSEVQQFIETEHALVAEFTALSYHQEDEGNPYNLQKSDELDDGIVVLDGPYSNTESMGQESFELLVDDELLNRVDDNITSLETLVDAPMICNEMGEFVHSCDIEKSFHVDPGGNECPVDVVVTNELMYSDDERSLADDWLSNSLFNPFEGCSGLLCCIIKEAETLKVFDYARGRKCWSELVTSFRGSTSTLILQNSSGISASVPNFDCECMIVDACLKNLANISTCLNEENDNAIVALDGCDGALDLTVWFEYLSSACVVADGNGSMTLNPMAGKGALKIIIRRLLKNDDISKNDNDGNGSMTLNPMAEEPEEEEHEQDTIDTSSNGEVHVRLSEEFDEFPCDDEFEEELCIKINESTLQGIPTPSCTFRHVKSDKFIIDFGISVIIIPQSVFKFLKLVSLNETDEVIKLVDESCASLVCAEDGLPQGRNPEKTPMVKENSQVPTVVQQTEVLTIPSSSVRAPPKPTTENGILSTPSGETGVPIQVDKEPINTVPVNKSIEICTVEATVDKQRAQSGYMWYQQPRLDLREFSGDDPQGWLRKCQKYFQLHRISEAEKLESIELFLDGKADTWYQGIKASIGKLSRSDFSELLIQRFGGNRGDQNGTRNSNGGIRSNAGKSVKGNEDKENTPVAGNGSVVKTNGNKGFGNKYVKKLLPQEYQYRVALREFSPILKDFPTNLQDFQELALLYDNPKGGYKLFATPAMKRSASLHCAPSMALMQVESFVEDGTSNQCKFGDKKKGLNGVSEPTKEEIAN</sequence>
<feature type="region of interest" description="Disordered" evidence="1">
    <location>
        <begin position="409"/>
        <end position="444"/>
    </location>
</feature>
<feature type="compositionally biased region" description="Polar residues" evidence="1">
    <location>
        <begin position="584"/>
        <end position="595"/>
    </location>
</feature>
<feature type="region of interest" description="Disordered" evidence="1">
    <location>
        <begin position="97"/>
        <end position="119"/>
    </location>
</feature>
<dbReference type="Proteomes" id="UP001161247">
    <property type="component" value="Chromosome 1"/>
</dbReference>
<evidence type="ECO:0000313" key="2">
    <source>
        <dbReference type="EMBL" id="CAI9088480.1"/>
    </source>
</evidence>
<evidence type="ECO:0000313" key="3">
    <source>
        <dbReference type="Proteomes" id="UP001161247"/>
    </source>
</evidence>
<feature type="compositionally biased region" description="Polar residues" evidence="1">
    <location>
        <begin position="718"/>
        <end position="730"/>
    </location>
</feature>
<protein>
    <submittedName>
        <fullName evidence="2">OLC1v1022816C1</fullName>
    </submittedName>
</protein>